<evidence type="ECO:0000313" key="4">
    <source>
        <dbReference type="Proteomes" id="UP000263273"/>
    </source>
</evidence>
<dbReference type="InterPro" id="IPR029060">
    <property type="entry name" value="PIN-like_dom_sf"/>
</dbReference>
<dbReference type="InterPro" id="IPR044153">
    <property type="entry name" value="PIN_Pae0151-like"/>
</dbReference>
<feature type="domain" description="PIN" evidence="2">
    <location>
        <begin position="5"/>
        <end position="114"/>
    </location>
</feature>
<dbReference type="InterPro" id="IPR051619">
    <property type="entry name" value="TypeII_TA_RNase_PINc/VapC"/>
</dbReference>
<sequence length="152" mass="17099">MSSYICLDSSVLIKVLVNEEDSDKAVTLLERVINERMTVVLPDFAWAEVGSVLRKKVNRRLINPKQAETAWEAFNSFGVITFINGVSVMRAAWQIADKEELPTLYDAAYLAVAEIMAKQNGKECEFWTADNKLASSVKNKSYVKVLQSCIIF</sequence>
<proteinExistence type="predicted"/>
<name>A0A354YXY6_9FIRM</name>
<dbReference type="AlphaFoldDB" id="A0A354YXY6"/>
<dbReference type="RefSeq" id="WP_061215198.1">
    <property type="nucleotide sequence ID" value="NZ_DCDX01000045.1"/>
</dbReference>
<organism evidence="3 4">
    <name type="scientific">Syntrophomonas wolfei</name>
    <dbReference type="NCBI Taxonomy" id="863"/>
    <lineage>
        <taxon>Bacteria</taxon>
        <taxon>Bacillati</taxon>
        <taxon>Bacillota</taxon>
        <taxon>Clostridia</taxon>
        <taxon>Eubacteriales</taxon>
        <taxon>Syntrophomonadaceae</taxon>
        <taxon>Syntrophomonas</taxon>
    </lineage>
</organism>
<evidence type="ECO:0000313" key="3">
    <source>
        <dbReference type="EMBL" id="HBK54205.1"/>
    </source>
</evidence>
<dbReference type="InterPro" id="IPR002716">
    <property type="entry name" value="PIN_dom"/>
</dbReference>
<dbReference type="Pfam" id="PF01850">
    <property type="entry name" value="PIN"/>
    <property type="match status" value="1"/>
</dbReference>
<dbReference type="SUPFAM" id="SSF88723">
    <property type="entry name" value="PIN domain-like"/>
    <property type="match status" value="1"/>
</dbReference>
<evidence type="ECO:0000256" key="1">
    <source>
        <dbReference type="ARBA" id="ARBA00022842"/>
    </source>
</evidence>
<dbReference type="CDD" id="cd09873">
    <property type="entry name" value="PIN_Pae0151-like"/>
    <property type="match status" value="1"/>
</dbReference>
<accession>A0A354YXY6</accession>
<dbReference type="PANTHER" id="PTHR35901:SF1">
    <property type="entry name" value="EXONUCLEASE VAPC9"/>
    <property type="match status" value="1"/>
</dbReference>
<protein>
    <submittedName>
        <fullName evidence="3">PIN domain-containing protein</fullName>
    </submittedName>
</protein>
<comment type="caution">
    <text evidence="3">The sequence shown here is derived from an EMBL/GenBank/DDBJ whole genome shotgun (WGS) entry which is preliminary data.</text>
</comment>
<dbReference type="EMBL" id="DNZF01000210">
    <property type="protein sequence ID" value="HBK54205.1"/>
    <property type="molecule type" value="Genomic_DNA"/>
</dbReference>
<dbReference type="Proteomes" id="UP000263273">
    <property type="component" value="Unassembled WGS sequence"/>
</dbReference>
<dbReference type="PANTHER" id="PTHR35901">
    <property type="entry name" value="RIBONUCLEASE VAPC3"/>
    <property type="match status" value="1"/>
</dbReference>
<evidence type="ECO:0000259" key="2">
    <source>
        <dbReference type="Pfam" id="PF01850"/>
    </source>
</evidence>
<dbReference type="Gene3D" id="3.40.50.1010">
    <property type="entry name" value="5'-nuclease"/>
    <property type="match status" value="1"/>
</dbReference>
<reference evidence="3 4" key="1">
    <citation type="journal article" date="2018" name="Nat. Biotechnol.">
        <title>A standardized bacterial taxonomy based on genome phylogeny substantially revises the tree of life.</title>
        <authorList>
            <person name="Parks D.H."/>
            <person name="Chuvochina M."/>
            <person name="Waite D.W."/>
            <person name="Rinke C."/>
            <person name="Skarshewski A."/>
            <person name="Chaumeil P.A."/>
            <person name="Hugenholtz P."/>
        </authorList>
    </citation>
    <scope>NUCLEOTIDE SEQUENCE [LARGE SCALE GENOMIC DNA]</scope>
    <source>
        <strain evidence="3">UBA10948</strain>
    </source>
</reference>
<gene>
    <name evidence="3" type="ORF">DDZ44_09745</name>
</gene>
<keyword evidence="1" id="KW-0460">Magnesium</keyword>